<dbReference type="STRING" id="6526.A0A2C9LHI6"/>
<feature type="domain" description="Chitobiase/beta-hexosaminidases N-terminal" evidence="3">
    <location>
        <begin position="31"/>
        <end position="192"/>
    </location>
</feature>
<dbReference type="AlphaFoldDB" id="A0A2C9LHI6"/>
<name>A0A2C9LHI6_BIOGL</name>
<dbReference type="Pfam" id="PF03173">
    <property type="entry name" value="CHB_HEX"/>
    <property type="match status" value="1"/>
</dbReference>
<dbReference type="Gene3D" id="2.60.40.290">
    <property type="match status" value="1"/>
</dbReference>
<feature type="chain" id="PRO_5012745169" description="N-acetyl-beta-glucosaminidase" evidence="2">
    <location>
        <begin position="19"/>
        <end position="192"/>
    </location>
</feature>
<reference evidence="4" key="1">
    <citation type="submission" date="2020-05" db="UniProtKB">
        <authorList>
            <consortium name="EnsemblMetazoa"/>
        </authorList>
    </citation>
    <scope>IDENTIFICATION</scope>
    <source>
        <strain evidence="4">BB02</strain>
    </source>
</reference>
<evidence type="ECO:0000259" key="3">
    <source>
        <dbReference type="SMART" id="SM01081"/>
    </source>
</evidence>
<dbReference type="KEGG" id="bgt:106055695"/>
<dbReference type="VEuPathDB" id="VectorBase:BGLAX_048838"/>
<proteinExistence type="predicted"/>
<organism evidence="4 5">
    <name type="scientific">Biomphalaria glabrata</name>
    <name type="common">Bloodfluke planorb</name>
    <name type="synonym">Freshwater snail</name>
    <dbReference type="NCBI Taxonomy" id="6526"/>
    <lineage>
        <taxon>Eukaryota</taxon>
        <taxon>Metazoa</taxon>
        <taxon>Spiralia</taxon>
        <taxon>Lophotrochozoa</taxon>
        <taxon>Mollusca</taxon>
        <taxon>Gastropoda</taxon>
        <taxon>Heterobranchia</taxon>
        <taxon>Euthyneura</taxon>
        <taxon>Panpulmonata</taxon>
        <taxon>Hygrophila</taxon>
        <taxon>Lymnaeoidea</taxon>
        <taxon>Planorbidae</taxon>
        <taxon>Biomphalaria</taxon>
    </lineage>
</organism>
<gene>
    <name evidence="4" type="primary">106055695</name>
</gene>
<dbReference type="SMART" id="SM01081">
    <property type="entry name" value="CHB_HEX"/>
    <property type="match status" value="1"/>
</dbReference>
<dbReference type="Proteomes" id="UP000076420">
    <property type="component" value="Unassembled WGS sequence"/>
</dbReference>
<evidence type="ECO:0000313" key="5">
    <source>
        <dbReference type="Proteomes" id="UP000076420"/>
    </source>
</evidence>
<keyword evidence="2" id="KW-0732">Signal</keyword>
<dbReference type="InterPro" id="IPR004866">
    <property type="entry name" value="CHB/HEX_N_dom"/>
</dbReference>
<dbReference type="SUPFAM" id="SSF49384">
    <property type="entry name" value="Carbohydrate-binding domain"/>
    <property type="match status" value="1"/>
</dbReference>
<feature type="signal peptide" evidence="2">
    <location>
        <begin position="1"/>
        <end position="18"/>
    </location>
</feature>
<evidence type="ECO:0000256" key="2">
    <source>
        <dbReference type="SAM" id="SignalP"/>
    </source>
</evidence>
<dbReference type="GO" id="GO:0030247">
    <property type="term" value="F:polysaccharide binding"/>
    <property type="evidence" value="ECO:0007669"/>
    <property type="project" value="InterPro"/>
</dbReference>
<dbReference type="InterPro" id="IPR008965">
    <property type="entry name" value="CBM2/CBM3_carb-bd_dom_sf"/>
</dbReference>
<evidence type="ECO:0000256" key="1">
    <source>
        <dbReference type="ARBA" id="ARBA00033000"/>
    </source>
</evidence>
<dbReference type="GO" id="GO:0004553">
    <property type="term" value="F:hydrolase activity, hydrolyzing O-glycosyl compounds"/>
    <property type="evidence" value="ECO:0007669"/>
    <property type="project" value="InterPro"/>
</dbReference>
<dbReference type="InterPro" id="IPR012291">
    <property type="entry name" value="CBM2_carb-bd_dom_sf"/>
</dbReference>
<dbReference type="VEuPathDB" id="VectorBase:BGLB031167"/>
<dbReference type="EnsemblMetazoa" id="BGLB031167-RA">
    <property type="protein sequence ID" value="BGLB031167-PA"/>
    <property type="gene ID" value="BGLB031167"/>
</dbReference>
<sequence>MNVIGLILVLVVSSHTEAQTFTQDALNSIANGLKVKWTVRTNTKEVERFEAEVTLENGASTEVLSYGPWKIYFFCIFMIEPDLLGNRGNKGAELVGQGVKVTHVQGSFFYLEPTESFLPLPPGSVRTIIIKVRFWSVARTDAMHNWYIEYPGLEPVVIASTQGEDLAFVSERTSPAQWKRYDFDEYNPFTAQ</sequence>
<evidence type="ECO:0000313" key="4">
    <source>
        <dbReference type="EnsemblMetazoa" id="BGLB031167-PA"/>
    </source>
</evidence>
<protein>
    <recommendedName>
        <fullName evidence="1">N-acetyl-beta-glucosaminidase</fullName>
    </recommendedName>
</protein>
<accession>A0A2C9LHI6</accession>